<gene>
    <name evidence="3" type="ORF">PPERSA_13181</name>
</gene>
<dbReference type="InParanoid" id="A0A0V0QKV7"/>
<sequence>MNSSYNNGQRYPQNNQGLINSNSQKPIAQPQVNQSNFIQYSNQNDLNNSGEISPEKLIKKYERDYDDVYRLNVEEINRELDNNMNEVIILLNRRKALISHKRKKIREEFYQRQEEIKRMSPEQLSQEIMRSSYDEKALQNIVMNTQNVSRMQKIVNTVTRDINTNTQVKQKQEMSKSGDFWNANKSFESEIDNLLKKLKYLDGELEVSHKEIHENCRSLDQIEDSIRDLLVTKKEDHVKRAEPLFNQKQKQLEMLKDQTGNRNKIKDEKIQLIHKIIDMLSNLQNLRDQRLSDLSNVFGIDENAESNVKISYYIDFVDQLENLAKVKENLYELEQQEEPLDIELDRAYRDNDQIFQELIRRQSEEARIFAEFSDNQRKRLQMQRAVEYFLTHANLNQLQNLDIKDILNKFKDNIIFLKPLVEEDVAIRAGLQKTGETISTFQNILNANKLEKERRKELLVHLENCYRLKREGDYKQDTIRQLELELSKKYQQKSHLDEEIENYIGDADLDQYKKFDQYLKSHDQEINMLKNQKSQYKKEVDDISLEVINQMGIIKSDYEDIIREVAPANLMSTYDFQKANDIKHVQNYLKKTFKRLGLHYDEPSGMQSKQSSQFLSQNQHY</sequence>
<dbReference type="EMBL" id="LDAU01000150">
    <property type="protein sequence ID" value="KRX02927.1"/>
    <property type="molecule type" value="Genomic_DNA"/>
</dbReference>
<dbReference type="AlphaFoldDB" id="A0A0V0QKV7"/>
<feature type="region of interest" description="Disordered" evidence="2">
    <location>
        <begin position="1"/>
        <end position="23"/>
    </location>
</feature>
<name>A0A0V0QKV7_PSEPJ</name>
<comment type="caution">
    <text evidence="3">The sequence shown here is derived from an EMBL/GenBank/DDBJ whole genome shotgun (WGS) entry which is preliminary data.</text>
</comment>
<proteinExistence type="predicted"/>
<dbReference type="Proteomes" id="UP000054937">
    <property type="component" value="Unassembled WGS sequence"/>
</dbReference>
<evidence type="ECO:0000313" key="4">
    <source>
        <dbReference type="Proteomes" id="UP000054937"/>
    </source>
</evidence>
<keyword evidence="4" id="KW-1185">Reference proteome</keyword>
<protein>
    <submittedName>
        <fullName evidence="3">Uncharacterized protein</fullName>
    </submittedName>
</protein>
<feature type="compositionally biased region" description="Polar residues" evidence="2">
    <location>
        <begin position="605"/>
        <end position="621"/>
    </location>
</feature>
<reference evidence="3 4" key="1">
    <citation type="journal article" date="2015" name="Sci. Rep.">
        <title>Genome of the facultative scuticociliatosis pathogen Pseudocohnilembus persalinus provides insight into its virulence through horizontal gene transfer.</title>
        <authorList>
            <person name="Xiong J."/>
            <person name="Wang G."/>
            <person name="Cheng J."/>
            <person name="Tian M."/>
            <person name="Pan X."/>
            <person name="Warren A."/>
            <person name="Jiang C."/>
            <person name="Yuan D."/>
            <person name="Miao W."/>
        </authorList>
    </citation>
    <scope>NUCLEOTIDE SEQUENCE [LARGE SCALE GENOMIC DNA]</scope>
    <source>
        <strain evidence="3">36N120E</strain>
    </source>
</reference>
<dbReference type="OrthoDB" id="295121at2759"/>
<keyword evidence="1" id="KW-0175">Coiled coil</keyword>
<feature type="region of interest" description="Disordered" evidence="2">
    <location>
        <begin position="602"/>
        <end position="621"/>
    </location>
</feature>
<evidence type="ECO:0000256" key="1">
    <source>
        <dbReference type="SAM" id="Coils"/>
    </source>
</evidence>
<feature type="coiled-coil region" evidence="1">
    <location>
        <begin position="479"/>
        <end position="546"/>
    </location>
</feature>
<evidence type="ECO:0000313" key="3">
    <source>
        <dbReference type="EMBL" id="KRX02927.1"/>
    </source>
</evidence>
<evidence type="ECO:0000256" key="2">
    <source>
        <dbReference type="SAM" id="MobiDB-lite"/>
    </source>
</evidence>
<organism evidence="3 4">
    <name type="scientific">Pseudocohnilembus persalinus</name>
    <name type="common">Ciliate</name>
    <dbReference type="NCBI Taxonomy" id="266149"/>
    <lineage>
        <taxon>Eukaryota</taxon>
        <taxon>Sar</taxon>
        <taxon>Alveolata</taxon>
        <taxon>Ciliophora</taxon>
        <taxon>Intramacronucleata</taxon>
        <taxon>Oligohymenophorea</taxon>
        <taxon>Scuticociliatia</taxon>
        <taxon>Philasterida</taxon>
        <taxon>Pseudocohnilembidae</taxon>
        <taxon>Pseudocohnilembus</taxon>
    </lineage>
</organism>
<accession>A0A0V0QKV7</accession>
<dbReference type="OMA" id="LLHDYDQ"/>